<dbReference type="InterPro" id="IPR017441">
    <property type="entry name" value="Protein_kinase_ATP_BS"/>
</dbReference>
<dbReference type="Pfam" id="PF00069">
    <property type="entry name" value="Pkinase"/>
    <property type="match status" value="1"/>
</dbReference>
<dbReference type="CDD" id="cd05117">
    <property type="entry name" value="STKc_CAMK"/>
    <property type="match status" value="1"/>
</dbReference>
<feature type="compositionally biased region" description="Low complexity" evidence="5">
    <location>
        <begin position="355"/>
        <end position="365"/>
    </location>
</feature>
<evidence type="ECO:0000256" key="1">
    <source>
        <dbReference type="ARBA" id="ARBA00022741"/>
    </source>
</evidence>
<dbReference type="InterPro" id="IPR008271">
    <property type="entry name" value="Ser/Thr_kinase_AS"/>
</dbReference>
<dbReference type="PROSITE" id="PS50011">
    <property type="entry name" value="PROTEIN_KINASE_DOM"/>
    <property type="match status" value="1"/>
</dbReference>
<comment type="caution">
    <text evidence="7">The sequence shown here is derived from an EMBL/GenBank/DDBJ whole genome shotgun (WGS) entry which is preliminary data.</text>
</comment>
<dbReference type="EMBL" id="JANBTX010000095">
    <property type="protein sequence ID" value="KAJ2686769.1"/>
    <property type="molecule type" value="Genomic_DNA"/>
</dbReference>
<dbReference type="GO" id="GO:0005524">
    <property type="term" value="F:ATP binding"/>
    <property type="evidence" value="ECO:0007669"/>
    <property type="project" value="UniProtKB-UniRule"/>
</dbReference>
<dbReference type="PROSITE" id="PS00108">
    <property type="entry name" value="PROTEIN_KINASE_ST"/>
    <property type="match status" value="1"/>
</dbReference>
<feature type="region of interest" description="Disordered" evidence="5">
    <location>
        <begin position="459"/>
        <end position="493"/>
    </location>
</feature>
<dbReference type="EC" id="2.7.11.17" evidence="7"/>
<dbReference type="FunFam" id="3.30.200.20:FF:000042">
    <property type="entry name" value="Aurora kinase A"/>
    <property type="match status" value="1"/>
</dbReference>
<feature type="compositionally biased region" description="Low complexity" evidence="5">
    <location>
        <begin position="380"/>
        <end position="393"/>
    </location>
</feature>
<proteinExistence type="inferred from homology"/>
<accession>A0A9W8GIM0</accession>
<organism evidence="7 8">
    <name type="scientific">Coemansia spiralis</name>
    <dbReference type="NCBI Taxonomy" id="417178"/>
    <lineage>
        <taxon>Eukaryota</taxon>
        <taxon>Fungi</taxon>
        <taxon>Fungi incertae sedis</taxon>
        <taxon>Zoopagomycota</taxon>
        <taxon>Kickxellomycotina</taxon>
        <taxon>Kickxellomycetes</taxon>
        <taxon>Kickxellales</taxon>
        <taxon>Kickxellaceae</taxon>
        <taxon>Coemansia</taxon>
    </lineage>
</organism>
<comment type="similarity">
    <text evidence="4">Belongs to the protein kinase superfamily.</text>
</comment>
<dbReference type="Gene3D" id="1.10.510.10">
    <property type="entry name" value="Transferase(Phosphotransferase) domain 1"/>
    <property type="match status" value="1"/>
</dbReference>
<gene>
    <name evidence="7" type="primary">cmk1</name>
    <name evidence="7" type="ORF">IWW39_003409</name>
</gene>
<keyword evidence="8" id="KW-1185">Reference proteome</keyword>
<dbReference type="AlphaFoldDB" id="A0A9W8GIM0"/>
<dbReference type="SMART" id="SM00220">
    <property type="entry name" value="S_TKc"/>
    <property type="match status" value="1"/>
</dbReference>
<keyword evidence="7" id="KW-0418">Kinase</keyword>
<reference evidence="7" key="1">
    <citation type="submission" date="2022-07" db="EMBL/GenBank/DDBJ databases">
        <title>Phylogenomic reconstructions and comparative analyses of Kickxellomycotina fungi.</title>
        <authorList>
            <person name="Reynolds N.K."/>
            <person name="Stajich J.E."/>
            <person name="Barry K."/>
            <person name="Grigoriev I.V."/>
            <person name="Crous P."/>
            <person name="Smith M.E."/>
        </authorList>
    </citation>
    <scope>NUCLEOTIDE SEQUENCE</scope>
    <source>
        <strain evidence="7">CBS 109367</strain>
    </source>
</reference>
<keyword evidence="4" id="KW-0723">Serine/threonine-protein kinase</keyword>
<evidence type="ECO:0000256" key="4">
    <source>
        <dbReference type="RuleBase" id="RU000304"/>
    </source>
</evidence>
<dbReference type="OrthoDB" id="40902at2759"/>
<evidence type="ECO:0000313" key="7">
    <source>
        <dbReference type="EMBL" id="KAJ2686769.1"/>
    </source>
</evidence>
<keyword evidence="1 3" id="KW-0547">Nucleotide-binding</keyword>
<evidence type="ECO:0000259" key="6">
    <source>
        <dbReference type="PROSITE" id="PS50011"/>
    </source>
</evidence>
<dbReference type="Proteomes" id="UP001151516">
    <property type="component" value="Unassembled WGS sequence"/>
</dbReference>
<sequence length="493" mass="52479">MSAASNLDSSETHMQQASTAAGAQMAIMPCKYRTGRVLGSGTYAVVREMIHIATGKHYAGKIISKQLMSQQSLLGVPSEINILKQLSRKHENILTLVDYFETPRNVYLITELCTGGELFEHILCRKPAFTERDAAQVMRQIVEGVCFLHAHGIVHRDLKAENCLFRTPAADSTLVIGDFGMSSLIAGGLDGSRSLTAHCGTPGYMAPELVLKLGYGKPVDMWAVGVVAYFVLCGRTPFERDDARAEAHAVVACDYAFEPGDHWRHISLAAQHFIAALLVFSPDKRMTARQALDHPWLQGQARMVLPAVSPSLQHVFRATSDSGYDDDSGGSRDCGSADVPATPRPGDSRSISRFTPTAESPSRSATPPPSRNGSLPQPAPEGSSGSEAGSRAPLPEVSLSNPLGITAGLAALGKAEAAPLAVGGEEVFMGRCNLLPGLARHRARHGLLHALASHLLGPEHSGVASEHPSQMNVDGLVTPGPSMSPSPRHSRAS</sequence>
<dbReference type="SUPFAM" id="SSF56112">
    <property type="entry name" value="Protein kinase-like (PK-like)"/>
    <property type="match status" value="1"/>
</dbReference>
<feature type="domain" description="Protein kinase" evidence="6">
    <location>
        <begin position="32"/>
        <end position="297"/>
    </location>
</feature>
<dbReference type="InterPro" id="IPR000719">
    <property type="entry name" value="Prot_kinase_dom"/>
</dbReference>
<keyword evidence="2 3" id="KW-0067">ATP-binding</keyword>
<dbReference type="GO" id="GO:0004683">
    <property type="term" value="F:calcium/calmodulin-dependent protein kinase activity"/>
    <property type="evidence" value="ECO:0007669"/>
    <property type="project" value="UniProtKB-EC"/>
</dbReference>
<dbReference type="FunFam" id="1.10.510.10:FF:000571">
    <property type="entry name" value="Maternal embryonic leucine zipper kinase"/>
    <property type="match status" value="1"/>
</dbReference>
<dbReference type="Gene3D" id="3.30.200.20">
    <property type="entry name" value="Phosphorylase Kinase, domain 1"/>
    <property type="match status" value="1"/>
</dbReference>
<dbReference type="PROSITE" id="PS00107">
    <property type="entry name" value="PROTEIN_KINASE_ATP"/>
    <property type="match status" value="1"/>
</dbReference>
<dbReference type="PANTHER" id="PTHR24347">
    <property type="entry name" value="SERINE/THREONINE-PROTEIN KINASE"/>
    <property type="match status" value="1"/>
</dbReference>
<feature type="region of interest" description="Disordered" evidence="5">
    <location>
        <begin position="318"/>
        <end position="397"/>
    </location>
</feature>
<dbReference type="InterPro" id="IPR011009">
    <property type="entry name" value="Kinase-like_dom_sf"/>
</dbReference>
<keyword evidence="7" id="KW-0808">Transferase</keyword>
<feature type="binding site" evidence="3">
    <location>
        <position position="61"/>
    </location>
    <ligand>
        <name>ATP</name>
        <dbReference type="ChEBI" id="CHEBI:30616"/>
    </ligand>
</feature>
<name>A0A9W8GIM0_9FUNG</name>
<evidence type="ECO:0000256" key="3">
    <source>
        <dbReference type="PROSITE-ProRule" id="PRU10141"/>
    </source>
</evidence>
<evidence type="ECO:0000256" key="2">
    <source>
        <dbReference type="ARBA" id="ARBA00022840"/>
    </source>
</evidence>
<evidence type="ECO:0000256" key="5">
    <source>
        <dbReference type="SAM" id="MobiDB-lite"/>
    </source>
</evidence>
<evidence type="ECO:0000313" key="8">
    <source>
        <dbReference type="Proteomes" id="UP001151516"/>
    </source>
</evidence>
<protein>
    <submittedName>
        <fullName evidence="7">Calcium/calmodulin-dependent protein kinase type I</fullName>
        <ecNumber evidence="7">2.7.11.17</ecNumber>
    </submittedName>
</protein>